<keyword evidence="4" id="KW-1185">Reference proteome</keyword>
<reference evidence="2" key="2">
    <citation type="submission" date="2024-04" db="EMBL/GenBank/DDBJ databases">
        <authorList>
            <person name="Chen Y."/>
            <person name="Shah S."/>
            <person name="Dougan E. K."/>
            <person name="Thang M."/>
            <person name="Chan C."/>
        </authorList>
    </citation>
    <scope>NUCLEOTIDE SEQUENCE [LARGE SCALE GENOMIC DNA]</scope>
</reference>
<proteinExistence type="predicted"/>
<name>A0A9P1D064_9DINO</name>
<organism evidence="1">
    <name type="scientific">Cladocopium goreaui</name>
    <dbReference type="NCBI Taxonomy" id="2562237"/>
    <lineage>
        <taxon>Eukaryota</taxon>
        <taxon>Sar</taxon>
        <taxon>Alveolata</taxon>
        <taxon>Dinophyceae</taxon>
        <taxon>Suessiales</taxon>
        <taxon>Symbiodiniaceae</taxon>
        <taxon>Cladocopium</taxon>
    </lineage>
</organism>
<evidence type="ECO:0000313" key="2">
    <source>
        <dbReference type="EMBL" id="CAL1154364.1"/>
    </source>
</evidence>
<dbReference type="EMBL" id="CAMXCT030002869">
    <property type="protein sequence ID" value="CAL4788301.1"/>
    <property type="molecule type" value="Genomic_DNA"/>
</dbReference>
<evidence type="ECO:0000313" key="1">
    <source>
        <dbReference type="EMBL" id="CAI4000989.1"/>
    </source>
</evidence>
<dbReference type="EMBL" id="CAMXCT010002869">
    <property type="protein sequence ID" value="CAI4000989.1"/>
    <property type="molecule type" value="Genomic_DNA"/>
</dbReference>
<accession>A0A9P1D064</accession>
<dbReference type="Proteomes" id="UP001152797">
    <property type="component" value="Unassembled WGS sequence"/>
</dbReference>
<evidence type="ECO:0000313" key="3">
    <source>
        <dbReference type="EMBL" id="CAL4788301.1"/>
    </source>
</evidence>
<dbReference type="AlphaFoldDB" id="A0A9P1D064"/>
<sequence>MYLCQADLCTFGLESKEGIPMKKGLTLLTNSQAFADDLTRRCDGDHEHQRIQGSETARTAIYPNDFAKAVVKAFDAWRNYAKVGAWSEDVTTTGRPADARQAHEAPLPIGGEAISFKGKNLGHPPNRELVRHLKIGGANENVASPVVAFDFNEIVPVDILWFDTAENSNHAALNVVVEDFLIVDSEIDEAVAAVCDSKNSLRNRSGFSPRQWVFGLNQRLPGDSKQSLDVVSREGQNFWLAPGSGADRGESHINWEPVLNKMHQQWQTSSIPKHYHYDCGLSLQKIEENAIAVMAYHDAAWGNTLLDDECGKYVGFHCITDCKSLYDHIHREGTPKASADKRLVIDLAALRQVLAREGRLQWEKQYNLSSGDPVTLERPCSPPLHCLPAGEQLADILTKFMKAEAWWSCIKDGTVALPLRS</sequence>
<feature type="non-terminal residue" evidence="1">
    <location>
        <position position="421"/>
    </location>
</feature>
<gene>
    <name evidence="1" type="ORF">C1SCF055_LOCUS27067</name>
</gene>
<dbReference type="EMBL" id="CAMXCT020002869">
    <property type="protein sequence ID" value="CAL1154364.1"/>
    <property type="molecule type" value="Genomic_DNA"/>
</dbReference>
<reference evidence="1" key="1">
    <citation type="submission" date="2022-10" db="EMBL/GenBank/DDBJ databases">
        <authorList>
            <person name="Chen Y."/>
            <person name="Dougan E. K."/>
            <person name="Chan C."/>
            <person name="Rhodes N."/>
            <person name="Thang M."/>
        </authorList>
    </citation>
    <scope>NUCLEOTIDE SEQUENCE</scope>
</reference>
<evidence type="ECO:0000313" key="4">
    <source>
        <dbReference type="Proteomes" id="UP001152797"/>
    </source>
</evidence>
<comment type="caution">
    <text evidence="1">The sequence shown here is derived from an EMBL/GenBank/DDBJ whole genome shotgun (WGS) entry which is preliminary data.</text>
</comment>
<protein>
    <submittedName>
        <fullName evidence="3">Homoserine dehydrogenase</fullName>
    </submittedName>
</protein>
<dbReference type="OrthoDB" id="8067857at2759"/>